<dbReference type="EMBL" id="JAGPXC010000010">
    <property type="protein sequence ID" value="KAH6646498.1"/>
    <property type="molecule type" value="Genomic_DNA"/>
</dbReference>
<accession>A0A9P8RLJ1</accession>
<gene>
    <name evidence="3" type="ORF">BKA67DRAFT_105917</name>
</gene>
<protein>
    <recommendedName>
        <fullName evidence="5">Secreted protein</fullName>
    </recommendedName>
</protein>
<feature type="compositionally biased region" description="Polar residues" evidence="1">
    <location>
        <begin position="128"/>
        <end position="142"/>
    </location>
</feature>
<organism evidence="3 4">
    <name type="scientific">Truncatella angustata</name>
    <dbReference type="NCBI Taxonomy" id="152316"/>
    <lineage>
        <taxon>Eukaryota</taxon>
        <taxon>Fungi</taxon>
        <taxon>Dikarya</taxon>
        <taxon>Ascomycota</taxon>
        <taxon>Pezizomycotina</taxon>
        <taxon>Sordariomycetes</taxon>
        <taxon>Xylariomycetidae</taxon>
        <taxon>Amphisphaeriales</taxon>
        <taxon>Sporocadaceae</taxon>
        <taxon>Truncatella</taxon>
    </lineage>
</organism>
<keyword evidence="2" id="KW-0732">Signal</keyword>
<dbReference type="AlphaFoldDB" id="A0A9P8RLJ1"/>
<evidence type="ECO:0008006" key="5">
    <source>
        <dbReference type="Google" id="ProtNLM"/>
    </source>
</evidence>
<comment type="caution">
    <text evidence="3">The sequence shown here is derived from an EMBL/GenBank/DDBJ whole genome shotgun (WGS) entry which is preliminary data.</text>
</comment>
<evidence type="ECO:0000313" key="4">
    <source>
        <dbReference type="Proteomes" id="UP000758603"/>
    </source>
</evidence>
<feature type="chain" id="PRO_5040297901" description="Secreted protein" evidence="2">
    <location>
        <begin position="20"/>
        <end position="184"/>
    </location>
</feature>
<feature type="signal peptide" evidence="2">
    <location>
        <begin position="1"/>
        <end position="19"/>
    </location>
</feature>
<feature type="region of interest" description="Disordered" evidence="1">
    <location>
        <begin position="117"/>
        <end position="142"/>
    </location>
</feature>
<proteinExistence type="predicted"/>
<sequence length="184" mass="20266">MGGLMEGRLWAGLLVLVSCRSPDQKGPWIRSLASHQIQEYSNAQYVSISLGATVKRHDDVIRVCRLPLPHASGLSWTTALVTAFPRHMAEFVGGTLVTRSWHRAPYPCPRFMTHAECSSPSPSPGSGEQPTLQTDSSKDSSTPCMQVSMYVVMYGSRRWSDGRDGEAAFQFPSVFCVSQSIRKS</sequence>
<evidence type="ECO:0000256" key="2">
    <source>
        <dbReference type="SAM" id="SignalP"/>
    </source>
</evidence>
<dbReference type="GeneID" id="70123750"/>
<dbReference type="RefSeq" id="XP_045953012.1">
    <property type="nucleotide sequence ID" value="XM_046094857.1"/>
</dbReference>
<dbReference type="Proteomes" id="UP000758603">
    <property type="component" value="Unassembled WGS sequence"/>
</dbReference>
<evidence type="ECO:0000313" key="3">
    <source>
        <dbReference type="EMBL" id="KAH6646498.1"/>
    </source>
</evidence>
<reference evidence="3" key="1">
    <citation type="journal article" date="2021" name="Nat. Commun.">
        <title>Genetic determinants of endophytism in the Arabidopsis root mycobiome.</title>
        <authorList>
            <person name="Mesny F."/>
            <person name="Miyauchi S."/>
            <person name="Thiergart T."/>
            <person name="Pickel B."/>
            <person name="Atanasova L."/>
            <person name="Karlsson M."/>
            <person name="Huettel B."/>
            <person name="Barry K.W."/>
            <person name="Haridas S."/>
            <person name="Chen C."/>
            <person name="Bauer D."/>
            <person name="Andreopoulos W."/>
            <person name="Pangilinan J."/>
            <person name="LaButti K."/>
            <person name="Riley R."/>
            <person name="Lipzen A."/>
            <person name="Clum A."/>
            <person name="Drula E."/>
            <person name="Henrissat B."/>
            <person name="Kohler A."/>
            <person name="Grigoriev I.V."/>
            <person name="Martin F.M."/>
            <person name="Hacquard S."/>
        </authorList>
    </citation>
    <scope>NUCLEOTIDE SEQUENCE</scope>
    <source>
        <strain evidence="3">MPI-SDFR-AT-0073</strain>
    </source>
</reference>
<name>A0A9P8RLJ1_9PEZI</name>
<evidence type="ECO:0000256" key="1">
    <source>
        <dbReference type="SAM" id="MobiDB-lite"/>
    </source>
</evidence>
<feature type="compositionally biased region" description="Low complexity" evidence="1">
    <location>
        <begin position="118"/>
        <end position="127"/>
    </location>
</feature>
<keyword evidence="4" id="KW-1185">Reference proteome</keyword>